<evidence type="ECO:0000313" key="1">
    <source>
        <dbReference type="EMBL" id="MCD9646827.1"/>
    </source>
</evidence>
<feature type="non-terminal residue" evidence="1">
    <location>
        <position position="67"/>
    </location>
</feature>
<organism evidence="1 2">
    <name type="scientific">Datura stramonium</name>
    <name type="common">Jimsonweed</name>
    <name type="synonym">Common thornapple</name>
    <dbReference type="NCBI Taxonomy" id="4076"/>
    <lineage>
        <taxon>Eukaryota</taxon>
        <taxon>Viridiplantae</taxon>
        <taxon>Streptophyta</taxon>
        <taxon>Embryophyta</taxon>
        <taxon>Tracheophyta</taxon>
        <taxon>Spermatophyta</taxon>
        <taxon>Magnoliopsida</taxon>
        <taxon>eudicotyledons</taxon>
        <taxon>Gunneridae</taxon>
        <taxon>Pentapetalae</taxon>
        <taxon>asterids</taxon>
        <taxon>lamiids</taxon>
        <taxon>Solanales</taxon>
        <taxon>Solanaceae</taxon>
        <taxon>Solanoideae</taxon>
        <taxon>Datureae</taxon>
        <taxon>Datura</taxon>
    </lineage>
</organism>
<dbReference type="EMBL" id="JACEIK010004931">
    <property type="protein sequence ID" value="MCD9646827.1"/>
    <property type="molecule type" value="Genomic_DNA"/>
</dbReference>
<comment type="caution">
    <text evidence="1">The sequence shown here is derived from an EMBL/GenBank/DDBJ whole genome shotgun (WGS) entry which is preliminary data.</text>
</comment>
<name>A0ABS8VK25_DATST</name>
<sequence length="67" mass="7278">ANGAPIQSLVAFGTLLGTRFTSEVRESKPATQRLVASGIFFFQFTSLHWRANGRSADTILRLAIVSP</sequence>
<evidence type="ECO:0000313" key="2">
    <source>
        <dbReference type="Proteomes" id="UP000823775"/>
    </source>
</evidence>
<gene>
    <name evidence="1" type="ORF">HAX54_037023</name>
</gene>
<protein>
    <submittedName>
        <fullName evidence="1">Uncharacterized protein</fullName>
    </submittedName>
</protein>
<feature type="non-terminal residue" evidence="1">
    <location>
        <position position="1"/>
    </location>
</feature>
<proteinExistence type="predicted"/>
<reference evidence="1 2" key="1">
    <citation type="journal article" date="2021" name="BMC Genomics">
        <title>Datura genome reveals duplications of psychoactive alkaloid biosynthetic genes and high mutation rate following tissue culture.</title>
        <authorList>
            <person name="Rajewski A."/>
            <person name="Carter-House D."/>
            <person name="Stajich J."/>
            <person name="Litt A."/>
        </authorList>
    </citation>
    <scope>NUCLEOTIDE SEQUENCE [LARGE SCALE GENOMIC DNA]</scope>
    <source>
        <strain evidence="1">AR-01</strain>
    </source>
</reference>
<accession>A0ABS8VK25</accession>
<keyword evidence="2" id="KW-1185">Reference proteome</keyword>
<dbReference type="Proteomes" id="UP000823775">
    <property type="component" value="Unassembled WGS sequence"/>
</dbReference>